<dbReference type="Proteomes" id="UP001418796">
    <property type="component" value="Unassembled WGS sequence"/>
</dbReference>
<accession>A0ABU9VDJ3</accession>
<protein>
    <submittedName>
        <fullName evidence="2">DUF4166 domain-containing protein</fullName>
    </submittedName>
</protein>
<name>A0ABU9VDJ3_9BACI</name>
<dbReference type="Pfam" id="PF13761">
    <property type="entry name" value="DUF4166"/>
    <property type="match status" value="1"/>
</dbReference>
<reference evidence="2 3" key="1">
    <citation type="submission" date="2024-03" db="EMBL/GenBank/DDBJ databases">
        <title>Bacilli Hybrid Assemblies.</title>
        <authorList>
            <person name="Kovac J."/>
        </authorList>
    </citation>
    <scope>NUCLEOTIDE SEQUENCE [LARGE SCALE GENOMIC DNA]</scope>
    <source>
        <strain evidence="2 3">FSL R7-0666</strain>
    </source>
</reference>
<gene>
    <name evidence="2" type="ORF">MKY91_02225</name>
</gene>
<evidence type="ECO:0000313" key="2">
    <source>
        <dbReference type="EMBL" id="MEN0641977.1"/>
    </source>
</evidence>
<dbReference type="RefSeq" id="WP_343129142.1">
    <property type="nucleotide sequence ID" value="NZ_JBCITK010000001.1"/>
</dbReference>
<dbReference type="EMBL" id="JBCITK010000001">
    <property type="protein sequence ID" value="MEN0641977.1"/>
    <property type="molecule type" value="Genomic_DNA"/>
</dbReference>
<keyword evidence="3" id="KW-1185">Reference proteome</keyword>
<comment type="caution">
    <text evidence="2">The sequence shown here is derived from an EMBL/GenBank/DDBJ whole genome shotgun (WGS) entry which is preliminary data.</text>
</comment>
<evidence type="ECO:0000313" key="3">
    <source>
        <dbReference type="Proteomes" id="UP001418796"/>
    </source>
</evidence>
<evidence type="ECO:0000259" key="1">
    <source>
        <dbReference type="Pfam" id="PF13761"/>
    </source>
</evidence>
<dbReference type="InterPro" id="IPR025311">
    <property type="entry name" value="DUF4166"/>
</dbReference>
<sequence length="203" mass="23665">MSIYQKLLGDSFENLHPKLQERYSFQKDGVFQGKGTMTDIRGARRWMYPFLLLLTRWKFIFPESGKHIPFEIKNVAYKRPDGMEEVKWERMFYFPQVTRRFHAFMTIDPARKVVKDYLGEPHLFYSDLLFTVTSEGGLSISSGSQKLIVGKMEIPIPSMFKGNVEVAEGFDDQLQVYTIEVKITNRLLGNLMTYKGYFTEVDG</sequence>
<organism evidence="2 3">
    <name type="scientific">Alkalicoccobacillus gibsonii</name>
    <dbReference type="NCBI Taxonomy" id="79881"/>
    <lineage>
        <taxon>Bacteria</taxon>
        <taxon>Bacillati</taxon>
        <taxon>Bacillota</taxon>
        <taxon>Bacilli</taxon>
        <taxon>Bacillales</taxon>
        <taxon>Bacillaceae</taxon>
        <taxon>Alkalicoccobacillus</taxon>
    </lineage>
</organism>
<feature type="domain" description="DUF4166" evidence="1">
    <location>
        <begin position="15"/>
        <end position="198"/>
    </location>
</feature>
<proteinExistence type="predicted"/>